<organism evidence="2 3">
    <name type="scientific">Streptomyces sporangiiformans</name>
    <dbReference type="NCBI Taxonomy" id="2315329"/>
    <lineage>
        <taxon>Bacteria</taxon>
        <taxon>Bacillati</taxon>
        <taxon>Actinomycetota</taxon>
        <taxon>Actinomycetes</taxon>
        <taxon>Kitasatosporales</taxon>
        <taxon>Streptomycetaceae</taxon>
        <taxon>Streptomyces</taxon>
    </lineage>
</organism>
<accession>A0A505DBU8</accession>
<dbReference type="GO" id="GO:0016491">
    <property type="term" value="F:oxidoreductase activity"/>
    <property type="evidence" value="ECO:0007669"/>
    <property type="project" value="InterPro"/>
</dbReference>
<dbReference type="Pfam" id="PF13602">
    <property type="entry name" value="ADH_zinc_N_2"/>
    <property type="match status" value="1"/>
</dbReference>
<dbReference type="Gene3D" id="3.90.180.10">
    <property type="entry name" value="Medium-chain alcohol dehydrogenases, catalytic domain"/>
    <property type="match status" value="1"/>
</dbReference>
<gene>
    <name evidence="2" type="ORF">FGD71_022915</name>
</gene>
<dbReference type="PANTHER" id="PTHR11695:SF294">
    <property type="entry name" value="RETICULON-4-INTERACTING PROTEIN 1, MITOCHONDRIAL"/>
    <property type="match status" value="1"/>
</dbReference>
<reference evidence="2 3" key="1">
    <citation type="submission" date="2019-06" db="EMBL/GenBank/DDBJ databases">
        <title>Streptomyces sporangiiformans sp. nov., a novel actinomycete isolated from soil in Mount Song.</title>
        <authorList>
            <person name="Han L."/>
        </authorList>
    </citation>
    <scope>NUCLEOTIDE SEQUENCE [LARGE SCALE GENOMIC DNA]</scope>
    <source>
        <strain evidence="2 3">NEAU-SSA 1</strain>
    </source>
</reference>
<dbReference type="EMBL" id="VCHX02000150">
    <property type="protein sequence ID" value="TPQ19902.1"/>
    <property type="molecule type" value="Genomic_DNA"/>
</dbReference>
<dbReference type="SUPFAM" id="SSF51735">
    <property type="entry name" value="NAD(P)-binding Rossmann-fold domains"/>
    <property type="match status" value="1"/>
</dbReference>
<dbReference type="SMART" id="SM00829">
    <property type="entry name" value="PKS_ER"/>
    <property type="match status" value="1"/>
</dbReference>
<comment type="caution">
    <text evidence="2">The sequence shown here is derived from an EMBL/GenBank/DDBJ whole genome shotgun (WGS) entry which is preliminary data.</text>
</comment>
<dbReference type="OrthoDB" id="3727682at2"/>
<dbReference type="InterPro" id="IPR020843">
    <property type="entry name" value="ER"/>
</dbReference>
<evidence type="ECO:0000313" key="3">
    <source>
        <dbReference type="Proteomes" id="UP000317378"/>
    </source>
</evidence>
<name>A0A505DBU8_9ACTN</name>
<sequence length="322" mass="34021">MKAIVQDAYGSTDLLELRDIDRPVPGDDEVLVEVRAAGVGPEVWHLMTGRPYVARVALGLRKPKNPVRGWDGAGRVEAVGAKVTDFKPGDEVFGNCDGSFAEYACAKAARLALKPAGLSFEQAAALPVSGMTALQALSGKARPRPGQSVLVIGASGGVGAYAVQLATMYGAEVTGVCGPTGADFVRSQGATHVIDYTREEITDGPHRYDVIVDNAGLRPLPLLRRALTPRGTLVIVGGEGGTGFFGGMSRGLRAVLLSPFIAQNLRNLISVSRREDLLTLKDLAEKGSITPPIDRTYPLAEAPAAIRHLENDHPRGKLVVTI</sequence>
<keyword evidence="3" id="KW-1185">Reference proteome</keyword>
<dbReference type="SUPFAM" id="SSF50129">
    <property type="entry name" value="GroES-like"/>
    <property type="match status" value="1"/>
</dbReference>
<evidence type="ECO:0000313" key="2">
    <source>
        <dbReference type="EMBL" id="TPQ19902.1"/>
    </source>
</evidence>
<dbReference type="CDD" id="cd08267">
    <property type="entry name" value="MDR1"/>
    <property type="match status" value="1"/>
</dbReference>
<dbReference type="InterPro" id="IPR013154">
    <property type="entry name" value="ADH-like_N"/>
</dbReference>
<dbReference type="AlphaFoldDB" id="A0A505DBU8"/>
<proteinExistence type="predicted"/>
<dbReference type="Gene3D" id="3.40.50.720">
    <property type="entry name" value="NAD(P)-binding Rossmann-like Domain"/>
    <property type="match status" value="1"/>
</dbReference>
<evidence type="ECO:0000259" key="1">
    <source>
        <dbReference type="SMART" id="SM00829"/>
    </source>
</evidence>
<dbReference type="RefSeq" id="WP_119102384.1">
    <property type="nucleotide sequence ID" value="NZ_QXMJ01000150.1"/>
</dbReference>
<dbReference type="Proteomes" id="UP000317378">
    <property type="component" value="Unassembled WGS sequence"/>
</dbReference>
<dbReference type="Pfam" id="PF08240">
    <property type="entry name" value="ADH_N"/>
    <property type="match status" value="1"/>
</dbReference>
<dbReference type="InterPro" id="IPR050700">
    <property type="entry name" value="YIM1/Zinc_Alcohol_DH_Fams"/>
</dbReference>
<feature type="domain" description="Enoyl reductase (ER)" evidence="1">
    <location>
        <begin position="10"/>
        <end position="320"/>
    </location>
</feature>
<dbReference type="InterPro" id="IPR011032">
    <property type="entry name" value="GroES-like_sf"/>
</dbReference>
<dbReference type="PANTHER" id="PTHR11695">
    <property type="entry name" value="ALCOHOL DEHYDROGENASE RELATED"/>
    <property type="match status" value="1"/>
</dbReference>
<protein>
    <submittedName>
        <fullName evidence="2">NAD(P)-dependent alcohol dehydrogenase</fullName>
    </submittedName>
</protein>
<dbReference type="InterPro" id="IPR036291">
    <property type="entry name" value="NAD(P)-bd_dom_sf"/>
</dbReference>